<dbReference type="Proteomes" id="UP000806077">
    <property type="component" value="Unassembled WGS sequence"/>
</dbReference>
<name>A0AAP1WGH3_9FLAO</name>
<protein>
    <submittedName>
        <fullName evidence="7">Sigma-70 family RNA polymerase sigma factor</fullName>
    </submittedName>
</protein>
<dbReference type="InterPro" id="IPR039425">
    <property type="entry name" value="RNA_pol_sigma-70-like"/>
</dbReference>
<dbReference type="NCBIfam" id="TIGR02937">
    <property type="entry name" value="sigma70-ECF"/>
    <property type="match status" value="1"/>
</dbReference>
<dbReference type="Gene3D" id="1.10.10.10">
    <property type="entry name" value="Winged helix-like DNA-binding domain superfamily/Winged helix DNA-binding domain"/>
    <property type="match status" value="1"/>
</dbReference>
<dbReference type="RefSeq" id="WP_193702188.1">
    <property type="nucleotide sequence ID" value="NZ_JAJHTL010000008.1"/>
</dbReference>
<dbReference type="InterPro" id="IPR007627">
    <property type="entry name" value="RNA_pol_sigma70_r2"/>
</dbReference>
<dbReference type="PANTHER" id="PTHR43133">
    <property type="entry name" value="RNA POLYMERASE ECF-TYPE SIGMA FACTO"/>
    <property type="match status" value="1"/>
</dbReference>
<dbReference type="GO" id="GO:0003677">
    <property type="term" value="F:DNA binding"/>
    <property type="evidence" value="ECO:0007669"/>
    <property type="project" value="InterPro"/>
</dbReference>
<dbReference type="PANTHER" id="PTHR43133:SF51">
    <property type="entry name" value="RNA POLYMERASE SIGMA FACTOR"/>
    <property type="match status" value="1"/>
</dbReference>
<keyword evidence="8" id="KW-1185">Reference proteome</keyword>
<evidence type="ECO:0000313" key="7">
    <source>
        <dbReference type="EMBL" id="MBE7695290.1"/>
    </source>
</evidence>
<comment type="caution">
    <text evidence="7">The sequence shown here is derived from an EMBL/GenBank/DDBJ whole genome shotgun (WGS) entry which is preliminary data.</text>
</comment>
<evidence type="ECO:0000259" key="6">
    <source>
        <dbReference type="Pfam" id="PF08281"/>
    </source>
</evidence>
<dbReference type="SUPFAM" id="SSF88659">
    <property type="entry name" value="Sigma3 and sigma4 domains of RNA polymerase sigma factors"/>
    <property type="match status" value="1"/>
</dbReference>
<evidence type="ECO:0000259" key="5">
    <source>
        <dbReference type="Pfam" id="PF04542"/>
    </source>
</evidence>
<dbReference type="Gene3D" id="1.10.1740.10">
    <property type="match status" value="1"/>
</dbReference>
<gene>
    <name evidence="7" type="ORF">F7645_07630</name>
</gene>
<dbReference type="Pfam" id="PF04542">
    <property type="entry name" value="Sigma70_r2"/>
    <property type="match status" value="1"/>
</dbReference>
<keyword evidence="2" id="KW-0805">Transcription regulation</keyword>
<feature type="domain" description="RNA polymerase sigma-70 region 2" evidence="5">
    <location>
        <begin position="27"/>
        <end position="92"/>
    </location>
</feature>
<dbReference type="InterPro" id="IPR013325">
    <property type="entry name" value="RNA_pol_sigma_r2"/>
</dbReference>
<keyword evidence="4" id="KW-0804">Transcription</keyword>
<organism evidence="7 8">
    <name type="scientific">Tenacibaculum finnmarkense genomovar finnmarkense</name>
    <dbReference type="NCBI Taxonomy" id="1458503"/>
    <lineage>
        <taxon>Bacteria</taxon>
        <taxon>Pseudomonadati</taxon>
        <taxon>Bacteroidota</taxon>
        <taxon>Flavobacteriia</taxon>
        <taxon>Flavobacteriales</taxon>
        <taxon>Flavobacteriaceae</taxon>
        <taxon>Tenacibaculum</taxon>
        <taxon>Tenacibaculum finnmarkense</taxon>
    </lineage>
</organism>
<evidence type="ECO:0000313" key="8">
    <source>
        <dbReference type="Proteomes" id="UP000806077"/>
    </source>
</evidence>
<proteinExistence type="inferred from homology"/>
<dbReference type="EMBL" id="WXXV01000008">
    <property type="protein sequence ID" value="MBE7695290.1"/>
    <property type="molecule type" value="Genomic_DNA"/>
</dbReference>
<evidence type="ECO:0000256" key="4">
    <source>
        <dbReference type="ARBA" id="ARBA00023163"/>
    </source>
</evidence>
<dbReference type="GO" id="GO:0016987">
    <property type="term" value="F:sigma factor activity"/>
    <property type="evidence" value="ECO:0007669"/>
    <property type="project" value="UniProtKB-KW"/>
</dbReference>
<evidence type="ECO:0000256" key="1">
    <source>
        <dbReference type="ARBA" id="ARBA00010641"/>
    </source>
</evidence>
<evidence type="ECO:0000256" key="3">
    <source>
        <dbReference type="ARBA" id="ARBA00023082"/>
    </source>
</evidence>
<dbReference type="GO" id="GO:0006352">
    <property type="term" value="P:DNA-templated transcription initiation"/>
    <property type="evidence" value="ECO:0007669"/>
    <property type="project" value="InterPro"/>
</dbReference>
<reference evidence="7 8" key="1">
    <citation type="journal article" date="2020" name="Int. J. Syst. Evol. Microbiol.">
        <title>Tenacibaculum piscium sp. nov., isolated from skin ulcers of sea-farmed fish, and description of Tenacibaculum finnmarkense sp. nov. with subdivision into genomovars finnmarkense and ulcerans.</title>
        <authorList>
            <person name="Olsen A.B."/>
            <person name="Spilsberg B."/>
            <person name="Nilsen H.K."/>
            <person name="Lagesen K."/>
            <person name="Gulla S."/>
            <person name="Avendano-Herrera R."/>
            <person name="Irgang R."/>
            <person name="Duchaud E."/>
            <person name="Colquhoun D.J."/>
        </authorList>
    </citation>
    <scope>NUCLEOTIDE SEQUENCE [LARGE SCALE GENOMIC DNA]</scope>
    <source>
        <strain evidence="7 8">TNO037</strain>
    </source>
</reference>
<dbReference type="InterPro" id="IPR013324">
    <property type="entry name" value="RNA_pol_sigma_r3/r4-like"/>
</dbReference>
<dbReference type="AlphaFoldDB" id="A0AAP1WGH3"/>
<evidence type="ECO:0000256" key="2">
    <source>
        <dbReference type="ARBA" id="ARBA00023015"/>
    </source>
</evidence>
<sequence>MTTDELTLIKKLQNPTTKDAAFKQLLSLYKERLYWHIRKIVISHANADDVLQNTFIKIFKNIGAFKKESKLYSWMYRIATNESISFINKRAKEKNVAISEYQQQLVSSLDSDHWFTPDQIAIVLQKAIATLPQKQQLVFNMKYFDEMKYAQISDILGTSIGALKASYHIAVKKIEKFIKKQSLNLLTIR</sequence>
<dbReference type="InterPro" id="IPR036388">
    <property type="entry name" value="WH-like_DNA-bd_sf"/>
</dbReference>
<dbReference type="SUPFAM" id="SSF88946">
    <property type="entry name" value="Sigma2 domain of RNA polymerase sigma factors"/>
    <property type="match status" value="1"/>
</dbReference>
<dbReference type="InterPro" id="IPR013249">
    <property type="entry name" value="RNA_pol_sigma70_r4_t2"/>
</dbReference>
<accession>A0AAP1WGH3</accession>
<dbReference type="Pfam" id="PF08281">
    <property type="entry name" value="Sigma70_r4_2"/>
    <property type="match status" value="1"/>
</dbReference>
<feature type="domain" description="RNA polymerase sigma factor 70 region 4 type 2" evidence="6">
    <location>
        <begin position="124"/>
        <end position="174"/>
    </location>
</feature>
<dbReference type="InterPro" id="IPR014284">
    <property type="entry name" value="RNA_pol_sigma-70_dom"/>
</dbReference>
<comment type="similarity">
    <text evidence="1">Belongs to the sigma-70 factor family. ECF subfamily.</text>
</comment>
<keyword evidence="3" id="KW-0731">Sigma factor</keyword>